<evidence type="ECO:0000313" key="2">
    <source>
        <dbReference type="EMBL" id="KDO77097.1"/>
    </source>
</evidence>
<evidence type="ECO:0000256" key="1">
    <source>
        <dbReference type="SAM" id="Phobius"/>
    </source>
</evidence>
<keyword evidence="1" id="KW-0812">Transmembrane</keyword>
<protein>
    <submittedName>
        <fullName evidence="2">Uncharacterized protein</fullName>
    </submittedName>
</protein>
<keyword evidence="3" id="KW-1185">Reference proteome</keyword>
<dbReference type="EMBL" id="KK784880">
    <property type="protein sequence ID" value="KDO77097.1"/>
    <property type="molecule type" value="Genomic_DNA"/>
</dbReference>
<dbReference type="Proteomes" id="UP000027120">
    <property type="component" value="Unassembled WGS sequence"/>
</dbReference>
<feature type="transmembrane region" description="Helical" evidence="1">
    <location>
        <begin position="30"/>
        <end position="53"/>
    </location>
</feature>
<keyword evidence="1" id="KW-0472">Membrane</keyword>
<gene>
    <name evidence="2" type="ORF">CISIN_1g038415mg</name>
</gene>
<sequence length="77" mass="9314">MIQCTVLKKVWNLLLENYYIYPFLIWDSYVGLYCGKTFVATGCHLIFYFKVIYFMQMGRTSRTFLYFKKLKESVSHN</sequence>
<evidence type="ECO:0000313" key="3">
    <source>
        <dbReference type="Proteomes" id="UP000027120"/>
    </source>
</evidence>
<proteinExistence type="predicted"/>
<reference evidence="2 3" key="1">
    <citation type="submission" date="2014-04" db="EMBL/GenBank/DDBJ databases">
        <authorList>
            <consortium name="International Citrus Genome Consortium"/>
            <person name="Gmitter F."/>
            <person name="Chen C."/>
            <person name="Farmerie W."/>
            <person name="Harkins T."/>
            <person name="Desany B."/>
            <person name="Mohiuddin M."/>
            <person name="Kodira C."/>
            <person name="Borodovsky M."/>
            <person name="Lomsadze A."/>
            <person name="Burns P."/>
            <person name="Jenkins J."/>
            <person name="Prochnik S."/>
            <person name="Shu S."/>
            <person name="Chapman J."/>
            <person name="Pitluck S."/>
            <person name="Schmutz J."/>
            <person name="Rokhsar D."/>
        </authorList>
    </citation>
    <scope>NUCLEOTIDE SEQUENCE</scope>
</reference>
<dbReference type="AlphaFoldDB" id="A0A067GNV5"/>
<name>A0A067GNV5_CITSI</name>
<keyword evidence="1" id="KW-1133">Transmembrane helix</keyword>
<accession>A0A067GNV5</accession>
<organism evidence="2 3">
    <name type="scientific">Citrus sinensis</name>
    <name type="common">Sweet orange</name>
    <name type="synonym">Citrus aurantium var. sinensis</name>
    <dbReference type="NCBI Taxonomy" id="2711"/>
    <lineage>
        <taxon>Eukaryota</taxon>
        <taxon>Viridiplantae</taxon>
        <taxon>Streptophyta</taxon>
        <taxon>Embryophyta</taxon>
        <taxon>Tracheophyta</taxon>
        <taxon>Spermatophyta</taxon>
        <taxon>Magnoliopsida</taxon>
        <taxon>eudicotyledons</taxon>
        <taxon>Gunneridae</taxon>
        <taxon>Pentapetalae</taxon>
        <taxon>rosids</taxon>
        <taxon>malvids</taxon>
        <taxon>Sapindales</taxon>
        <taxon>Rutaceae</taxon>
        <taxon>Aurantioideae</taxon>
        <taxon>Citrus</taxon>
    </lineage>
</organism>